<dbReference type="PANTHER" id="PTHR46492">
    <property type="entry name" value="DYNEIN ASSEMBLY FACTOR 4, AXONEMAL"/>
    <property type="match status" value="1"/>
</dbReference>
<protein>
    <submittedName>
        <fullName evidence="1">Uncharacterized protein</fullName>
    </submittedName>
</protein>
<dbReference type="GO" id="GO:0036159">
    <property type="term" value="P:inner dynein arm assembly"/>
    <property type="evidence" value="ECO:0007669"/>
    <property type="project" value="TreeGrafter"/>
</dbReference>
<dbReference type="VEuPathDB" id="AmoebaDB:NF0122550"/>
<dbReference type="PANTHER" id="PTHR46492:SF1">
    <property type="entry name" value="DYNEIN AXONEMAL ASSEMBLY FACTOR 4"/>
    <property type="match status" value="1"/>
</dbReference>
<dbReference type="VEuPathDB" id="AmoebaDB:FDP41_000882"/>
<evidence type="ECO:0000313" key="2">
    <source>
        <dbReference type="Proteomes" id="UP000444721"/>
    </source>
</evidence>
<dbReference type="Proteomes" id="UP000444721">
    <property type="component" value="Unassembled WGS sequence"/>
</dbReference>
<dbReference type="InterPro" id="IPR052004">
    <property type="entry name" value="Dynein_assembly_factor_4"/>
</dbReference>
<evidence type="ECO:0000313" key="1">
    <source>
        <dbReference type="EMBL" id="KAF0980104.1"/>
    </source>
</evidence>
<dbReference type="InterPro" id="IPR019734">
    <property type="entry name" value="TPR_rpt"/>
</dbReference>
<dbReference type="InterPro" id="IPR011990">
    <property type="entry name" value="TPR-like_helical_dom_sf"/>
</dbReference>
<reference evidence="1 2" key="1">
    <citation type="journal article" date="2019" name="Sci. Rep.">
        <title>Nanopore sequencing improves the draft genome of the human pathogenic amoeba Naegleria fowleri.</title>
        <authorList>
            <person name="Liechti N."/>
            <person name="Schurch N."/>
            <person name="Bruggmann R."/>
            <person name="Wittwer M."/>
        </authorList>
    </citation>
    <scope>NUCLEOTIDE SEQUENCE [LARGE SCALE GENOMIC DNA]</scope>
    <source>
        <strain evidence="1 2">ATCC 30894</strain>
    </source>
</reference>
<gene>
    <name evidence="1" type="ORF">FDP41_000882</name>
</gene>
<dbReference type="Gene3D" id="1.25.40.10">
    <property type="entry name" value="Tetratricopeptide repeat domain"/>
    <property type="match status" value="1"/>
</dbReference>
<organism evidence="1 2">
    <name type="scientific">Naegleria fowleri</name>
    <name type="common">Brain eating amoeba</name>
    <dbReference type="NCBI Taxonomy" id="5763"/>
    <lineage>
        <taxon>Eukaryota</taxon>
        <taxon>Discoba</taxon>
        <taxon>Heterolobosea</taxon>
        <taxon>Tetramitia</taxon>
        <taxon>Eutetramitia</taxon>
        <taxon>Vahlkampfiidae</taxon>
        <taxon>Naegleria</taxon>
    </lineage>
</organism>
<dbReference type="GO" id="GO:0036158">
    <property type="term" value="P:outer dynein arm assembly"/>
    <property type="evidence" value="ECO:0007669"/>
    <property type="project" value="TreeGrafter"/>
</dbReference>
<dbReference type="GO" id="GO:0003341">
    <property type="term" value="P:cilium movement"/>
    <property type="evidence" value="ECO:0007669"/>
    <property type="project" value="TreeGrafter"/>
</dbReference>
<dbReference type="VEuPathDB" id="AmoebaDB:NfTy_078760"/>
<name>A0A6A5C0J1_NAEFO</name>
<keyword evidence="2" id="KW-1185">Reference proteome</keyword>
<dbReference type="AlphaFoldDB" id="A0A6A5C0J1"/>
<comment type="caution">
    <text evidence="1">The sequence shown here is derived from an EMBL/GenBank/DDBJ whole genome shotgun (WGS) entry which is preliminary data.</text>
</comment>
<dbReference type="RefSeq" id="XP_044564817.1">
    <property type="nucleotide sequence ID" value="XM_044712713.1"/>
</dbReference>
<dbReference type="GeneID" id="68108100"/>
<dbReference type="EMBL" id="VFQX01000021">
    <property type="protein sequence ID" value="KAF0980104.1"/>
    <property type="molecule type" value="Genomic_DNA"/>
</dbReference>
<dbReference type="SMART" id="SM00028">
    <property type="entry name" value="TPR"/>
    <property type="match status" value="3"/>
</dbReference>
<dbReference type="OMA" id="FFRIRRY"/>
<sequence length="204" mass="23604">MTQPIIEDVTNEEEDIAVDSKADKYEKCDVPVRGTETSTIKLSFTPRALRTPAREDKDSETLKKFEIWKRKNKRAEFEDSVVWVIERGDKFMKKQNFSSAISAYTEALTMDSNAISCLSKRAACHFERQEYLKAIEDCTQFLQTEAKTETNVEDKYVALALITRAKSYQEIGDFKKALEDANLAYKVESNLEYQKLLRILRNFI</sequence>
<dbReference type="SUPFAM" id="SSF48452">
    <property type="entry name" value="TPR-like"/>
    <property type="match status" value="1"/>
</dbReference>
<dbReference type="OrthoDB" id="348005at2759"/>
<accession>A0A6A5C0J1</accession>
<proteinExistence type="predicted"/>